<keyword evidence="1 3" id="KW-0378">Hydrolase</keyword>
<dbReference type="Proteomes" id="UP000266673">
    <property type="component" value="Unassembled WGS sequence"/>
</dbReference>
<feature type="domain" description="Nudix hydrolase" evidence="2">
    <location>
        <begin position="4"/>
        <end position="158"/>
    </location>
</feature>
<evidence type="ECO:0000313" key="3">
    <source>
        <dbReference type="EMBL" id="RIB26378.1"/>
    </source>
</evidence>
<dbReference type="OrthoDB" id="2443154at2759"/>
<dbReference type="PROSITE" id="PS51462">
    <property type="entry name" value="NUDIX"/>
    <property type="match status" value="1"/>
</dbReference>
<evidence type="ECO:0000256" key="1">
    <source>
        <dbReference type="ARBA" id="ARBA00022801"/>
    </source>
</evidence>
<dbReference type="EMBL" id="QKWP01000137">
    <property type="protein sequence ID" value="RIB26378.1"/>
    <property type="molecule type" value="Genomic_DNA"/>
</dbReference>
<dbReference type="InterPro" id="IPR015797">
    <property type="entry name" value="NUDIX_hydrolase-like_dom_sf"/>
</dbReference>
<dbReference type="AlphaFoldDB" id="A0A397VWR0"/>
<dbReference type="InterPro" id="IPR000086">
    <property type="entry name" value="NUDIX_hydrolase_dom"/>
</dbReference>
<dbReference type="PROSITE" id="PS00893">
    <property type="entry name" value="NUDIX_BOX"/>
    <property type="match status" value="1"/>
</dbReference>
<comment type="caution">
    <text evidence="3">The sequence shown here is derived from an EMBL/GenBank/DDBJ whole genome shotgun (WGS) entry which is preliminary data.</text>
</comment>
<reference evidence="3 4" key="1">
    <citation type="submission" date="2018-06" db="EMBL/GenBank/DDBJ databases">
        <title>Comparative genomics reveals the genomic features of Rhizophagus irregularis, R. cerebriforme, R. diaphanum and Gigaspora rosea, and their symbiotic lifestyle signature.</title>
        <authorList>
            <person name="Morin E."/>
            <person name="San Clemente H."/>
            <person name="Chen E.C.H."/>
            <person name="De La Providencia I."/>
            <person name="Hainaut M."/>
            <person name="Kuo A."/>
            <person name="Kohler A."/>
            <person name="Murat C."/>
            <person name="Tang N."/>
            <person name="Roy S."/>
            <person name="Loubradou J."/>
            <person name="Henrissat B."/>
            <person name="Grigoriev I.V."/>
            <person name="Corradi N."/>
            <person name="Roux C."/>
            <person name="Martin F.M."/>
        </authorList>
    </citation>
    <scope>NUCLEOTIDE SEQUENCE [LARGE SCALE GENOMIC DNA]</scope>
    <source>
        <strain evidence="3 4">DAOM 194757</strain>
    </source>
</reference>
<evidence type="ECO:0000313" key="4">
    <source>
        <dbReference type="Proteomes" id="UP000266673"/>
    </source>
</evidence>
<keyword evidence="4" id="KW-1185">Reference proteome</keyword>
<sequence length="254" mass="30194">MQLLGHRSVVLVIFYTKDGEILLAKRLSEPFNAHYDPPSGKVEPDELLMDAIQREVREETGIDIDMEELAKKIKLVFSITGLSTKEYIFSDIFLNVDYYQLSHRVYIYPFSEEWAPERTGIEKHEEWNFYSKKESRSLRLNECPFLRFKNKIIEELKDDFEINEHFDSKNISNDRNKDIMISKEDIEVLGLIVTNLDYSKKAIKVAKELGIILTHMFDIKHKLKFYIEKANYEKELDVLEDIEKDEKIYLYIYE</sequence>
<organism evidence="3 4">
    <name type="scientific">Gigaspora rosea</name>
    <dbReference type="NCBI Taxonomy" id="44941"/>
    <lineage>
        <taxon>Eukaryota</taxon>
        <taxon>Fungi</taxon>
        <taxon>Fungi incertae sedis</taxon>
        <taxon>Mucoromycota</taxon>
        <taxon>Glomeromycotina</taxon>
        <taxon>Glomeromycetes</taxon>
        <taxon>Diversisporales</taxon>
        <taxon>Gigasporaceae</taxon>
        <taxon>Gigaspora</taxon>
    </lineage>
</organism>
<dbReference type="Gene3D" id="3.90.79.10">
    <property type="entry name" value="Nucleoside Triphosphate Pyrophosphohydrolase"/>
    <property type="match status" value="1"/>
</dbReference>
<name>A0A397VWR0_9GLOM</name>
<evidence type="ECO:0000259" key="2">
    <source>
        <dbReference type="PROSITE" id="PS51462"/>
    </source>
</evidence>
<accession>A0A397VWR0</accession>
<dbReference type="PANTHER" id="PTHR43736:SF1">
    <property type="entry name" value="DIHYDRONEOPTERIN TRIPHOSPHATE DIPHOSPHATASE"/>
    <property type="match status" value="1"/>
</dbReference>
<gene>
    <name evidence="3" type="ORF">C2G38_2163445</name>
</gene>
<dbReference type="Pfam" id="PF00293">
    <property type="entry name" value="NUDIX"/>
    <property type="match status" value="1"/>
</dbReference>
<dbReference type="CDD" id="cd02883">
    <property type="entry name" value="NUDIX_Hydrolase"/>
    <property type="match status" value="1"/>
</dbReference>
<protein>
    <submittedName>
        <fullName evidence="3">NUDIX hydrolase domain-like protein</fullName>
    </submittedName>
</protein>
<dbReference type="PANTHER" id="PTHR43736">
    <property type="entry name" value="ADP-RIBOSE PYROPHOSPHATASE"/>
    <property type="match status" value="1"/>
</dbReference>
<proteinExistence type="predicted"/>
<dbReference type="SUPFAM" id="SSF55811">
    <property type="entry name" value="Nudix"/>
    <property type="match status" value="1"/>
</dbReference>
<dbReference type="InterPro" id="IPR020084">
    <property type="entry name" value="NUDIX_hydrolase_CS"/>
</dbReference>
<dbReference type="GO" id="GO:0016787">
    <property type="term" value="F:hydrolase activity"/>
    <property type="evidence" value="ECO:0007669"/>
    <property type="project" value="UniProtKB-KW"/>
</dbReference>